<feature type="region of interest" description="Disordered" evidence="5">
    <location>
        <begin position="408"/>
        <end position="435"/>
    </location>
</feature>
<feature type="compositionally biased region" description="Basic and acidic residues" evidence="5">
    <location>
        <begin position="410"/>
        <end position="429"/>
    </location>
</feature>
<organism evidence="7 8">
    <name type="scientific">Cylicocyclus nassatus</name>
    <name type="common">Nematode worm</name>
    <dbReference type="NCBI Taxonomy" id="53992"/>
    <lineage>
        <taxon>Eukaryota</taxon>
        <taxon>Metazoa</taxon>
        <taxon>Ecdysozoa</taxon>
        <taxon>Nematoda</taxon>
        <taxon>Chromadorea</taxon>
        <taxon>Rhabditida</taxon>
        <taxon>Rhabditina</taxon>
        <taxon>Rhabditomorpha</taxon>
        <taxon>Strongyloidea</taxon>
        <taxon>Strongylidae</taxon>
        <taxon>Cylicocyclus</taxon>
    </lineage>
</organism>
<dbReference type="Proteomes" id="UP001176961">
    <property type="component" value="Unassembled WGS sequence"/>
</dbReference>
<name>A0AA36H6Y3_CYLNA</name>
<dbReference type="PANTHER" id="PTHR46319:SF3">
    <property type="entry name" value="ZINC FINGER FYVE DOMAIN-CONTAINING PROTEIN"/>
    <property type="match status" value="1"/>
</dbReference>
<dbReference type="Pfam" id="PF11979">
    <property type="entry name" value="SARA_C"/>
    <property type="match status" value="1"/>
</dbReference>
<evidence type="ECO:0000259" key="6">
    <source>
        <dbReference type="PROSITE" id="PS50178"/>
    </source>
</evidence>
<dbReference type="Pfam" id="PF01363">
    <property type="entry name" value="FYVE"/>
    <property type="match status" value="1"/>
</dbReference>
<evidence type="ECO:0000313" key="7">
    <source>
        <dbReference type="EMBL" id="CAJ0604784.1"/>
    </source>
</evidence>
<dbReference type="InterPro" id="IPR000306">
    <property type="entry name" value="Znf_FYVE"/>
</dbReference>
<dbReference type="PANTHER" id="PTHR46319">
    <property type="entry name" value="ZINC FINGER FYVE DOMAIN-CONTAINING PROTEIN"/>
    <property type="match status" value="1"/>
</dbReference>
<evidence type="ECO:0000256" key="1">
    <source>
        <dbReference type="ARBA" id="ARBA00022723"/>
    </source>
</evidence>
<dbReference type="SMART" id="SM01421">
    <property type="entry name" value="DUF3480"/>
    <property type="match status" value="1"/>
</dbReference>
<dbReference type="PROSITE" id="PS50178">
    <property type="entry name" value="ZF_FYVE"/>
    <property type="match status" value="1"/>
</dbReference>
<dbReference type="GO" id="GO:0031901">
    <property type="term" value="C:early endosome membrane"/>
    <property type="evidence" value="ECO:0007669"/>
    <property type="project" value="TreeGrafter"/>
</dbReference>
<dbReference type="SMART" id="SM00064">
    <property type="entry name" value="FYVE"/>
    <property type="match status" value="1"/>
</dbReference>
<evidence type="ECO:0000313" key="8">
    <source>
        <dbReference type="Proteomes" id="UP001176961"/>
    </source>
</evidence>
<evidence type="ECO:0000256" key="3">
    <source>
        <dbReference type="ARBA" id="ARBA00022833"/>
    </source>
</evidence>
<dbReference type="InterPro" id="IPR013083">
    <property type="entry name" value="Znf_RING/FYVE/PHD"/>
</dbReference>
<keyword evidence="3" id="KW-0862">Zinc</keyword>
<gene>
    <name evidence="7" type="ORF">CYNAS_LOCUS16767</name>
</gene>
<dbReference type="Gene3D" id="3.30.40.10">
    <property type="entry name" value="Zinc/RING finger domain, C3HC4 (zinc finger)"/>
    <property type="match status" value="1"/>
</dbReference>
<dbReference type="EMBL" id="CATQJL010000316">
    <property type="protein sequence ID" value="CAJ0604784.1"/>
    <property type="molecule type" value="Genomic_DNA"/>
</dbReference>
<proteinExistence type="predicted"/>
<evidence type="ECO:0000256" key="4">
    <source>
        <dbReference type="PROSITE-ProRule" id="PRU00091"/>
    </source>
</evidence>
<feature type="compositionally biased region" description="Basic and acidic residues" evidence="5">
    <location>
        <begin position="553"/>
        <end position="563"/>
    </location>
</feature>
<reference evidence="7" key="1">
    <citation type="submission" date="2023-07" db="EMBL/GenBank/DDBJ databases">
        <authorList>
            <consortium name="CYATHOMIX"/>
        </authorList>
    </citation>
    <scope>NUCLEOTIDE SEQUENCE</scope>
    <source>
        <strain evidence="7">N/A</strain>
    </source>
</reference>
<feature type="region of interest" description="Disordered" evidence="5">
    <location>
        <begin position="476"/>
        <end position="563"/>
    </location>
</feature>
<dbReference type="FunFam" id="3.30.40.10:FF:000084">
    <property type="entry name" value="Zinc finger, FYVE domain-containing 9b"/>
    <property type="match status" value="1"/>
</dbReference>
<accession>A0AA36H6Y3</accession>
<protein>
    <recommendedName>
        <fullName evidence="6">FYVE-type domain-containing protein</fullName>
    </recommendedName>
</protein>
<dbReference type="Gene3D" id="3.30.1360.220">
    <property type="entry name" value="Domain of unknown function (DUF3480), N-terminal subdomain"/>
    <property type="match status" value="1"/>
</dbReference>
<feature type="region of interest" description="Disordered" evidence="5">
    <location>
        <begin position="756"/>
        <end position="787"/>
    </location>
</feature>
<dbReference type="Gene3D" id="3.30.500.40">
    <property type="match status" value="1"/>
</dbReference>
<feature type="domain" description="FYVE-type" evidence="6">
    <location>
        <begin position="628"/>
        <end position="692"/>
    </location>
</feature>
<evidence type="ECO:0000256" key="5">
    <source>
        <dbReference type="SAM" id="MobiDB-lite"/>
    </source>
</evidence>
<dbReference type="GO" id="GO:0016197">
    <property type="term" value="P:endosomal transport"/>
    <property type="evidence" value="ECO:0007669"/>
    <property type="project" value="TreeGrafter"/>
</dbReference>
<keyword evidence="1" id="KW-0479">Metal-binding</keyword>
<keyword evidence="8" id="KW-1185">Reference proteome</keyword>
<keyword evidence="2 4" id="KW-0863">Zinc-finger</keyword>
<dbReference type="SUPFAM" id="SSF57903">
    <property type="entry name" value="FYVE/PHD zinc finger"/>
    <property type="match status" value="1"/>
</dbReference>
<dbReference type="InterPro" id="IPR011011">
    <property type="entry name" value="Znf_FYVE_PHD"/>
</dbReference>
<dbReference type="InterPro" id="IPR017455">
    <property type="entry name" value="Znf_FYVE-rel"/>
</dbReference>
<evidence type="ECO:0000256" key="2">
    <source>
        <dbReference type="ARBA" id="ARBA00022771"/>
    </source>
</evidence>
<dbReference type="CDD" id="cd15729">
    <property type="entry name" value="FYVE_endofin"/>
    <property type="match status" value="1"/>
</dbReference>
<dbReference type="InterPro" id="IPR022557">
    <property type="entry name" value="SARA-like_C"/>
</dbReference>
<dbReference type="GO" id="GO:0008270">
    <property type="term" value="F:zinc ion binding"/>
    <property type="evidence" value="ECO:0007669"/>
    <property type="project" value="UniProtKB-KW"/>
</dbReference>
<comment type="caution">
    <text evidence="7">The sequence shown here is derived from an EMBL/GenBank/DDBJ whole genome shotgun (WGS) entry which is preliminary data.</text>
</comment>
<sequence length="1333" mass="146166">MWHARLVAAMEAVPDMDALLDELEEAVVGNKPDHSKNSRPVSVGRTEVIELPLHLRKLSDKEMIRIDLKPPDPIVVKADECSTTAADSLANDVAEMSRQDPIIENGQYQPSVSVGTARVIEAPGPESPEVAEEHAESEGDTEFEEVLDYLNKCEDEEVAPAASKRIDEMEVAEAEPTAGNPVSDAREARNTANLPIRSEKEDSHASSFDHDYHSEMQDDESLRTAAEAVAEALLDAVAKGVENCLEPSTLAGEHVLEKGTHLEEKKVSDAEPPLAHEEVTICHELEDIQKNPSFLNNVGTLATAQDVQVDTSNSESVTTVIHNLSVASTSCENQAEALVEGPSHADKPTSTDSIEASALMQEERRRVEDGTKAVCDSEQIVSSTEEGATSKTIELDAVEMKPEALTARSGKIDALDDLPTKRSTEERKQLSNVSAPEEVSEVEALEVIPAALTARSGVVDATLGGGGSMNARVDLSEEKSQLSTVSAPEEVSEVEAPEMRPVALTARSETLPSSEDDLDSVIEEARNVSNQQVEPISEQDVKANQDLEENGGVDDRERAGSEESCHGLVNAIECEVTEDERPSPAPPCDRFGAQVIATIHDLSQESDPMRLTESELQLGKSKPYWIPDDDCPMCMLCNVRFSLINRRHHCRACGRVACAACCKERATLEYMKDDPKKRSPARVCTPCASMLARIEDYEKMMREHAEGGDSVDATPSTSTGRVTRGVLKTHASNEAEPEASHSDAHEKKRCVVFRDGVKPGATSPTSQNPSAEEKSTTVKPKKKNRKRHAVVRRIAELRLEEELGCALPTSTRPQLLIISPSGEMEMVDEECVVSRLKEDLPVTIVLKKNLSCVVKICKVSSMSVFCVHSCGFATIGLDEVIFVWKREDPDDFAVPLNVLHRIAQIYSTSCEADQAGVRQVSSRLPAIHSVPIASPPLTKHILFFPPTLQDFENLPVPNSPFLVALFLCDAELSWAMACPNRLLLRLGLKYSWYPTPIVNIVNRESAYSTETSQTVLKVFTDFRNWSFRLKHLVGCTVTLENDVTTVKIPRSAKHDLDEVISLNRTMIAWATDVNLSADSHLVCEENDGFYTTQVLARCASRKATGASFIVVDGGLKTDGLQISVVEDGVAIRVPSEKLESLLASLNSMQDWSTSGSSGAQFIINWIDICPQTSTHGPTSSIDGLNLADKYQYGLSLDRAISSVLQVPSVSDYGVRLSHVYNLRNGRLTPDEEPKVFSIAEMLARECTGMLEPYLMMLINMNIMSISVRVSVNAENVEYDVSPWFGMEDEQLKYKQNMDQLIPVFYDILGYLSGGFYIELTLSFVCTKSLPFIN</sequence>